<dbReference type="Proteomes" id="UP000784294">
    <property type="component" value="Unassembled WGS sequence"/>
</dbReference>
<evidence type="ECO:0000313" key="3">
    <source>
        <dbReference type="Proteomes" id="UP000784294"/>
    </source>
</evidence>
<proteinExistence type="predicted"/>
<dbReference type="EMBL" id="CAAALY010258285">
    <property type="protein sequence ID" value="VEL38575.1"/>
    <property type="molecule type" value="Genomic_DNA"/>
</dbReference>
<name>A0A3S5C6I4_9PLAT</name>
<feature type="region of interest" description="Disordered" evidence="1">
    <location>
        <begin position="1"/>
        <end position="25"/>
    </location>
</feature>
<dbReference type="AlphaFoldDB" id="A0A3S5C6I4"/>
<comment type="caution">
    <text evidence="2">The sequence shown here is derived from an EMBL/GenBank/DDBJ whole genome shotgun (WGS) entry which is preliminary data.</text>
</comment>
<evidence type="ECO:0000256" key="1">
    <source>
        <dbReference type="SAM" id="MobiDB-lite"/>
    </source>
</evidence>
<gene>
    <name evidence="2" type="ORF">PXEA_LOCUS32015</name>
</gene>
<accession>A0A3S5C6I4</accession>
<reference evidence="2" key="1">
    <citation type="submission" date="2018-11" db="EMBL/GenBank/DDBJ databases">
        <authorList>
            <consortium name="Pathogen Informatics"/>
        </authorList>
    </citation>
    <scope>NUCLEOTIDE SEQUENCE</scope>
</reference>
<keyword evidence="3" id="KW-1185">Reference proteome</keyword>
<organism evidence="2 3">
    <name type="scientific">Protopolystoma xenopodis</name>
    <dbReference type="NCBI Taxonomy" id="117903"/>
    <lineage>
        <taxon>Eukaryota</taxon>
        <taxon>Metazoa</taxon>
        <taxon>Spiralia</taxon>
        <taxon>Lophotrochozoa</taxon>
        <taxon>Platyhelminthes</taxon>
        <taxon>Monogenea</taxon>
        <taxon>Polyopisthocotylea</taxon>
        <taxon>Polystomatidea</taxon>
        <taxon>Polystomatidae</taxon>
        <taxon>Protopolystoma</taxon>
    </lineage>
</organism>
<evidence type="ECO:0000313" key="2">
    <source>
        <dbReference type="EMBL" id="VEL38575.1"/>
    </source>
</evidence>
<sequence>MPVDGQSSGVELPTPPQCHLRRNHPSAMTDDVCVLDTAQRRPPNSSAGLEPRTVEWAVEPGWRPHVHNRVFAGSNRL</sequence>
<protein>
    <submittedName>
        <fullName evidence="2">Uncharacterized protein</fullName>
    </submittedName>
</protein>